<evidence type="ECO:0000313" key="3">
    <source>
        <dbReference type="EMBL" id="RMI19638.1"/>
    </source>
</evidence>
<dbReference type="EMBL" id="RFLX01000017">
    <property type="protein sequence ID" value="RMI19638.1"/>
    <property type="molecule type" value="Genomic_DNA"/>
</dbReference>
<proteinExistence type="predicted"/>
<evidence type="ECO:0000313" key="4">
    <source>
        <dbReference type="Proteomes" id="UP000274097"/>
    </source>
</evidence>
<name>A0A3A9JLL0_9PROT</name>
<keyword evidence="1" id="KW-1133">Transmembrane helix</keyword>
<dbReference type="OrthoDB" id="6009065at2"/>
<accession>A0A3A9JLL0</accession>
<dbReference type="RefSeq" id="WP_120637090.1">
    <property type="nucleotide sequence ID" value="NZ_RAQU01000016.1"/>
</dbReference>
<keyword evidence="1" id="KW-0472">Membrane</keyword>
<sequence>MIGLGFALAYAGFSALCLAMERHHEQVFRSRRIPPWRRLALAGGGWLLLGASALPLLQALGWGMGLVFWAGILTVTAMPLAMLLTYAPRLALALAGLSLPAGLVLLLCGA</sequence>
<dbReference type="AlphaFoldDB" id="A0A3A9JLL0"/>
<feature type="transmembrane region" description="Helical" evidence="1">
    <location>
        <begin position="90"/>
        <end position="108"/>
    </location>
</feature>
<feature type="transmembrane region" description="Helical" evidence="1">
    <location>
        <begin position="35"/>
        <end position="54"/>
    </location>
</feature>
<comment type="caution">
    <text evidence="2">The sequence shown here is derived from an EMBL/GenBank/DDBJ whole genome shotgun (WGS) entry which is preliminary data.</text>
</comment>
<feature type="transmembrane region" description="Helical" evidence="1">
    <location>
        <begin position="66"/>
        <end position="84"/>
    </location>
</feature>
<evidence type="ECO:0000256" key="1">
    <source>
        <dbReference type="SAM" id="Phobius"/>
    </source>
</evidence>
<dbReference type="Proteomes" id="UP000278036">
    <property type="component" value="Unassembled WGS sequence"/>
</dbReference>
<protein>
    <submittedName>
        <fullName evidence="2">DUF3325 domain-containing protein</fullName>
    </submittedName>
    <submittedName>
        <fullName evidence="3">DUF3325 family protein</fullName>
    </submittedName>
</protein>
<keyword evidence="4" id="KW-1185">Reference proteome</keyword>
<reference evidence="2 5" key="1">
    <citation type="submission" date="2018-09" db="EMBL/GenBank/DDBJ databases">
        <title>Roseomonas sp. nov., isolated from feces of Tibetan antelopes in the Qinghai-Tibet plateau, China.</title>
        <authorList>
            <person name="Tian Z."/>
        </authorList>
    </citation>
    <scope>NUCLEOTIDE SEQUENCE [LARGE SCALE GENOMIC DNA]</scope>
    <source>
        <strain evidence="3 4">Z23</strain>
        <strain evidence="2 5">Z24</strain>
    </source>
</reference>
<dbReference type="EMBL" id="RAQU01000016">
    <property type="protein sequence ID" value="RKK05425.1"/>
    <property type="molecule type" value="Genomic_DNA"/>
</dbReference>
<dbReference type="Pfam" id="PF11804">
    <property type="entry name" value="DUF3325"/>
    <property type="match status" value="1"/>
</dbReference>
<dbReference type="InterPro" id="IPR021762">
    <property type="entry name" value="DUF3325"/>
</dbReference>
<evidence type="ECO:0000313" key="2">
    <source>
        <dbReference type="EMBL" id="RKK05425.1"/>
    </source>
</evidence>
<gene>
    <name evidence="2" type="ORF">D6Z83_04250</name>
    <name evidence="3" type="ORF">EBE87_19375</name>
</gene>
<evidence type="ECO:0000313" key="5">
    <source>
        <dbReference type="Proteomes" id="UP000278036"/>
    </source>
</evidence>
<dbReference type="InParanoid" id="A0A3A9JLL0"/>
<dbReference type="Proteomes" id="UP000274097">
    <property type="component" value="Unassembled WGS sequence"/>
</dbReference>
<keyword evidence="1" id="KW-0812">Transmembrane</keyword>
<organism evidence="2 5">
    <name type="scientific">Teichococcus wenyumeiae</name>
    <dbReference type="NCBI Taxonomy" id="2478470"/>
    <lineage>
        <taxon>Bacteria</taxon>
        <taxon>Pseudomonadati</taxon>
        <taxon>Pseudomonadota</taxon>
        <taxon>Alphaproteobacteria</taxon>
        <taxon>Acetobacterales</taxon>
        <taxon>Roseomonadaceae</taxon>
        <taxon>Roseomonas</taxon>
    </lineage>
</organism>